<comment type="caution">
    <text evidence="1">The sequence shown here is derived from an EMBL/GenBank/DDBJ whole genome shotgun (WGS) entry which is preliminary data.</text>
</comment>
<reference evidence="1 2" key="1">
    <citation type="submission" date="2024-02" db="EMBL/GenBank/DDBJ databases">
        <authorList>
            <person name="Vignale AGUSTIN F."/>
            <person name="Sosa J E."/>
            <person name="Modenutti C."/>
        </authorList>
    </citation>
    <scope>NUCLEOTIDE SEQUENCE [LARGE SCALE GENOMIC DNA]</scope>
</reference>
<evidence type="ECO:0000313" key="1">
    <source>
        <dbReference type="EMBL" id="CAK9161043.1"/>
    </source>
</evidence>
<name>A0ABC8SV20_9AQUA</name>
<organism evidence="1 2">
    <name type="scientific">Ilex paraguariensis</name>
    <name type="common">yerba mate</name>
    <dbReference type="NCBI Taxonomy" id="185542"/>
    <lineage>
        <taxon>Eukaryota</taxon>
        <taxon>Viridiplantae</taxon>
        <taxon>Streptophyta</taxon>
        <taxon>Embryophyta</taxon>
        <taxon>Tracheophyta</taxon>
        <taxon>Spermatophyta</taxon>
        <taxon>Magnoliopsida</taxon>
        <taxon>eudicotyledons</taxon>
        <taxon>Gunneridae</taxon>
        <taxon>Pentapetalae</taxon>
        <taxon>asterids</taxon>
        <taxon>campanulids</taxon>
        <taxon>Aquifoliales</taxon>
        <taxon>Aquifoliaceae</taxon>
        <taxon>Ilex</taxon>
    </lineage>
</organism>
<evidence type="ECO:0000313" key="2">
    <source>
        <dbReference type="Proteomes" id="UP001642360"/>
    </source>
</evidence>
<dbReference type="EMBL" id="CAUOFW020003613">
    <property type="protein sequence ID" value="CAK9161043.1"/>
    <property type="molecule type" value="Genomic_DNA"/>
</dbReference>
<keyword evidence="2" id="KW-1185">Reference proteome</keyword>
<accession>A0ABC8SV20</accession>
<proteinExistence type="predicted"/>
<protein>
    <submittedName>
        <fullName evidence="1">Uncharacterized protein</fullName>
    </submittedName>
</protein>
<dbReference type="Proteomes" id="UP001642360">
    <property type="component" value="Unassembled WGS sequence"/>
</dbReference>
<sequence length="95" mass="10443">MALTNIHGSVLCDLRAIGVGVVICNTLGEFMPCISQKIIGLIEAEQSQALSDCVSTQFAMETGSWDVPLGRRLCNSHSCYPRFWPWLFFFGGNVS</sequence>
<gene>
    <name evidence="1" type="ORF">ILEXP_LOCUS29830</name>
</gene>
<dbReference type="AlphaFoldDB" id="A0ABC8SV20"/>